<organism evidence="2 3">
    <name type="scientific">Phytophthora boehmeriae</name>
    <dbReference type="NCBI Taxonomy" id="109152"/>
    <lineage>
        <taxon>Eukaryota</taxon>
        <taxon>Sar</taxon>
        <taxon>Stramenopiles</taxon>
        <taxon>Oomycota</taxon>
        <taxon>Peronosporomycetes</taxon>
        <taxon>Peronosporales</taxon>
        <taxon>Peronosporaceae</taxon>
        <taxon>Phytophthora</taxon>
    </lineage>
</organism>
<feature type="region of interest" description="Disordered" evidence="1">
    <location>
        <begin position="241"/>
        <end position="271"/>
    </location>
</feature>
<feature type="region of interest" description="Disordered" evidence="1">
    <location>
        <begin position="192"/>
        <end position="220"/>
    </location>
</feature>
<evidence type="ECO:0000313" key="2">
    <source>
        <dbReference type="EMBL" id="KAG7385387.1"/>
    </source>
</evidence>
<dbReference type="EMBL" id="JAGDFL010000552">
    <property type="protein sequence ID" value="KAG7385387.1"/>
    <property type="molecule type" value="Genomic_DNA"/>
</dbReference>
<feature type="compositionally biased region" description="Polar residues" evidence="1">
    <location>
        <begin position="62"/>
        <end position="74"/>
    </location>
</feature>
<reference evidence="2" key="1">
    <citation type="submission" date="2021-02" db="EMBL/GenBank/DDBJ databases">
        <authorList>
            <person name="Palmer J.M."/>
        </authorList>
    </citation>
    <scope>NUCLEOTIDE SEQUENCE</scope>
    <source>
        <strain evidence="2">SCRP23</strain>
    </source>
</reference>
<evidence type="ECO:0000256" key="1">
    <source>
        <dbReference type="SAM" id="MobiDB-lite"/>
    </source>
</evidence>
<feature type="compositionally biased region" description="Polar residues" evidence="1">
    <location>
        <begin position="86"/>
        <end position="96"/>
    </location>
</feature>
<sequence>MSVRREVVSLSQLLRRGDNPKARRGTTASRMPPLPLQTSARRTAPPSAAEQKRASAPFIERSSAQKSSRYQPQSLARRPRSESRLENSQPEVQTASHSRKAYMPLSQEGKSAEDTAAVGAKGKELMDLAVYDGEGEDVSVVTSLSQSSFSQPPSQNLLASSQDDQLYRLQQWQDPQDGLTQCSAPSIYTEMVQQADKHPSQVSSEQVQRQQQEQRDKERQQLHELQARERQLERQVRELQEREKGLQEQQERDRKLQEQRERDQELRQQREKELAQLREQREKELSEMRQQRLQELMTRFASPIKKSVEGMNMSLTSSTNEHKQQMATLAELSEGVNGIAVSVAELRQQVSAINVVLLATLRLTVLMAEP</sequence>
<comment type="caution">
    <text evidence="2">The sequence shown here is derived from an EMBL/GenBank/DDBJ whole genome shotgun (WGS) entry which is preliminary data.</text>
</comment>
<protein>
    <submittedName>
        <fullName evidence="2">Uncharacterized protein</fullName>
    </submittedName>
</protein>
<gene>
    <name evidence="2" type="ORF">PHYBOEH_009074</name>
</gene>
<evidence type="ECO:0000313" key="3">
    <source>
        <dbReference type="Proteomes" id="UP000693981"/>
    </source>
</evidence>
<keyword evidence="3" id="KW-1185">Reference proteome</keyword>
<dbReference type="OrthoDB" id="122119at2759"/>
<feature type="compositionally biased region" description="Low complexity" evidence="1">
    <location>
        <begin position="200"/>
        <end position="211"/>
    </location>
</feature>
<dbReference type="Proteomes" id="UP000693981">
    <property type="component" value="Unassembled WGS sequence"/>
</dbReference>
<dbReference type="AlphaFoldDB" id="A0A8T1VVS2"/>
<accession>A0A8T1VVS2</accession>
<name>A0A8T1VVS2_9STRA</name>
<feature type="region of interest" description="Disordered" evidence="1">
    <location>
        <begin position="1"/>
        <end position="116"/>
    </location>
</feature>
<proteinExistence type="predicted"/>